<name>A0ABS2KIL3_9GAMM</name>
<comment type="caution">
    <text evidence="2">The sequence shown here is derived from an EMBL/GenBank/DDBJ whole genome shotgun (WGS) entry which is preliminary data.</text>
</comment>
<dbReference type="EMBL" id="JADIKF010000039">
    <property type="protein sequence ID" value="MBM7131002.1"/>
    <property type="molecule type" value="Genomic_DNA"/>
</dbReference>
<gene>
    <name evidence="2" type="ORF">ISS99_15870</name>
</gene>
<evidence type="ECO:0000256" key="1">
    <source>
        <dbReference type="SAM" id="Phobius"/>
    </source>
</evidence>
<organism evidence="2 3">
    <name type="scientific">Dyella mobilis</name>
    <dbReference type="NCBI Taxonomy" id="1849582"/>
    <lineage>
        <taxon>Bacteria</taxon>
        <taxon>Pseudomonadati</taxon>
        <taxon>Pseudomonadota</taxon>
        <taxon>Gammaproteobacteria</taxon>
        <taxon>Lysobacterales</taxon>
        <taxon>Rhodanobacteraceae</taxon>
        <taxon>Dyella</taxon>
    </lineage>
</organism>
<evidence type="ECO:0000313" key="3">
    <source>
        <dbReference type="Proteomes" id="UP001430193"/>
    </source>
</evidence>
<feature type="transmembrane region" description="Helical" evidence="1">
    <location>
        <begin position="118"/>
        <end position="147"/>
    </location>
</feature>
<keyword evidence="1" id="KW-0812">Transmembrane</keyword>
<evidence type="ECO:0000313" key="2">
    <source>
        <dbReference type="EMBL" id="MBM7131002.1"/>
    </source>
</evidence>
<proteinExistence type="predicted"/>
<dbReference type="Proteomes" id="UP001430193">
    <property type="component" value="Unassembled WGS sequence"/>
</dbReference>
<keyword evidence="1" id="KW-0472">Membrane</keyword>
<keyword evidence="3" id="KW-1185">Reference proteome</keyword>
<dbReference type="RefSeq" id="WP_204632542.1">
    <property type="nucleotide sequence ID" value="NZ_BSOC01000002.1"/>
</dbReference>
<keyword evidence="1" id="KW-1133">Transmembrane helix</keyword>
<sequence length="194" mass="22205">MQFRLISAMVLFVGSYFPLALILLAQDVQKKFLDASFCRWSSYSSCSFQIFDHPVSAWSCVLVSGVALFITQWGLRLVEPHIEVTVIEAKSIPNDLINYVFPYVVAFMGLSYEDSGKMMGFVVFLVVLFVITYQSGQVVMNPFLFVFGWKIYEAKIEVGQKNETRITRVLKRGELFPGKQRAEKVQDFYFMGDP</sequence>
<protein>
    <submittedName>
        <fullName evidence="2">Uncharacterized protein</fullName>
    </submittedName>
</protein>
<reference evidence="2" key="1">
    <citation type="submission" date="2020-10" db="EMBL/GenBank/DDBJ databases">
        <title>Phylogeny of dyella-like bacteria.</title>
        <authorList>
            <person name="Fu J."/>
        </authorList>
    </citation>
    <scope>NUCLEOTIDE SEQUENCE</scope>
    <source>
        <strain evidence="2">DHON07</strain>
    </source>
</reference>
<accession>A0ABS2KIL3</accession>